<dbReference type="STRING" id="504805.SAMN05421505_106123"/>
<dbReference type="RefSeq" id="WP_093169803.1">
    <property type="nucleotide sequence ID" value="NZ_FNCN01000006.1"/>
</dbReference>
<organism evidence="2 3">
    <name type="scientific">Sinosporangium album</name>
    <dbReference type="NCBI Taxonomy" id="504805"/>
    <lineage>
        <taxon>Bacteria</taxon>
        <taxon>Bacillati</taxon>
        <taxon>Actinomycetota</taxon>
        <taxon>Actinomycetes</taxon>
        <taxon>Streptosporangiales</taxon>
        <taxon>Streptosporangiaceae</taxon>
        <taxon>Sinosporangium</taxon>
    </lineage>
</organism>
<dbReference type="AlphaFoldDB" id="A0A1G7W1K7"/>
<feature type="region of interest" description="Disordered" evidence="1">
    <location>
        <begin position="1"/>
        <end position="27"/>
    </location>
</feature>
<accession>A0A1G7W1K7</accession>
<name>A0A1G7W1K7_9ACTN</name>
<keyword evidence="3" id="KW-1185">Reference proteome</keyword>
<evidence type="ECO:0000313" key="2">
    <source>
        <dbReference type="EMBL" id="SDG65020.1"/>
    </source>
</evidence>
<gene>
    <name evidence="2" type="ORF">SAMN05421505_106123</name>
</gene>
<evidence type="ECO:0000256" key="1">
    <source>
        <dbReference type="SAM" id="MobiDB-lite"/>
    </source>
</evidence>
<evidence type="ECO:0000313" key="3">
    <source>
        <dbReference type="Proteomes" id="UP000198923"/>
    </source>
</evidence>
<dbReference type="Proteomes" id="UP000198923">
    <property type="component" value="Unassembled WGS sequence"/>
</dbReference>
<proteinExistence type="predicted"/>
<reference evidence="2 3" key="1">
    <citation type="submission" date="2016-10" db="EMBL/GenBank/DDBJ databases">
        <authorList>
            <person name="de Groot N.N."/>
        </authorList>
    </citation>
    <scope>NUCLEOTIDE SEQUENCE [LARGE SCALE GENOMIC DNA]</scope>
    <source>
        <strain evidence="2 3">CPCC 201354</strain>
    </source>
</reference>
<dbReference type="EMBL" id="FNCN01000006">
    <property type="protein sequence ID" value="SDG65020.1"/>
    <property type="molecule type" value="Genomic_DNA"/>
</dbReference>
<sequence length="82" mass="9116">MKFMRRIGPHPHDRPQGGGSTGQSSCPDIWELDSGDFAIIGFDGHNDLIGNLPHDANCHSDERIIIIPRETLILAKPQIPEY</sequence>
<protein>
    <submittedName>
        <fullName evidence="2">Uncharacterized protein</fullName>
    </submittedName>
</protein>
<dbReference type="OrthoDB" id="198436at2"/>